<evidence type="ECO:0000256" key="1">
    <source>
        <dbReference type="SAM" id="MobiDB-lite"/>
    </source>
</evidence>
<comment type="caution">
    <text evidence="2">The sequence shown here is derived from an EMBL/GenBank/DDBJ whole genome shotgun (WGS) entry which is preliminary data.</text>
</comment>
<name>A0A4Z2G650_9TELE</name>
<reference evidence="2 3" key="1">
    <citation type="submission" date="2019-03" db="EMBL/GenBank/DDBJ databases">
        <title>First draft genome of Liparis tanakae, snailfish: a comprehensive survey of snailfish specific genes.</title>
        <authorList>
            <person name="Kim W."/>
            <person name="Song I."/>
            <person name="Jeong J.-H."/>
            <person name="Kim D."/>
            <person name="Kim S."/>
            <person name="Ryu S."/>
            <person name="Song J.Y."/>
            <person name="Lee S.K."/>
        </authorList>
    </citation>
    <scope>NUCLEOTIDE SEQUENCE [LARGE SCALE GENOMIC DNA]</scope>
    <source>
        <tissue evidence="2">Muscle</tissue>
    </source>
</reference>
<feature type="compositionally biased region" description="Polar residues" evidence="1">
    <location>
        <begin position="141"/>
        <end position="158"/>
    </location>
</feature>
<sequence>MDANRQQLYNHTRSSSPSPATRRALCAALAAGGFSVNVGFCIRENLNDADSSSVFFFFFLFFLDLSAPPESVSFSSADTCHNKHRHQQVGASTLLLGASTPPGLPESSGPLSFLRCSFFSRLLTLVTHAPGDPRFLPTDGPPQTTAQDRRSSSSSPTATVDRMTHVGPKSTPNCSRTYPCPEDRSSFKRLESSSAFSSANTRKSRAIFSISRQADTHLLHRPERGLCLLVHLPDLGVLDGEDDKPSGVLPEQRFLLFLGTILAVRVFIFEDILQKGQNTARRVAEGGVSQDLVVLLRLALLGCPGLRCLAEARALRNTVRRCAKAGALRHGAAAEDFAHHGQTARALRNDAAVSTDLSAGLLQGRQQAHPVNPMVVHSACSSAPLPCFALSTDWITCVVPPTGAEDFVQAAVAVAQRRVAAVMRRLRLVVTVLGLLVRVLLKAQVSVHLVAEAAAVVVVQVMVVVGPSVEARLGVEGGGGDHR</sequence>
<proteinExistence type="predicted"/>
<dbReference type="Proteomes" id="UP000314294">
    <property type="component" value="Unassembled WGS sequence"/>
</dbReference>
<keyword evidence="3" id="KW-1185">Reference proteome</keyword>
<evidence type="ECO:0000313" key="3">
    <source>
        <dbReference type="Proteomes" id="UP000314294"/>
    </source>
</evidence>
<feature type="region of interest" description="Disordered" evidence="1">
    <location>
        <begin position="131"/>
        <end position="178"/>
    </location>
</feature>
<organism evidence="2 3">
    <name type="scientific">Liparis tanakae</name>
    <name type="common">Tanaka's snailfish</name>
    <dbReference type="NCBI Taxonomy" id="230148"/>
    <lineage>
        <taxon>Eukaryota</taxon>
        <taxon>Metazoa</taxon>
        <taxon>Chordata</taxon>
        <taxon>Craniata</taxon>
        <taxon>Vertebrata</taxon>
        <taxon>Euteleostomi</taxon>
        <taxon>Actinopterygii</taxon>
        <taxon>Neopterygii</taxon>
        <taxon>Teleostei</taxon>
        <taxon>Neoteleostei</taxon>
        <taxon>Acanthomorphata</taxon>
        <taxon>Eupercaria</taxon>
        <taxon>Perciformes</taxon>
        <taxon>Cottioidei</taxon>
        <taxon>Cottales</taxon>
        <taxon>Liparidae</taxon>
        <taxon>Liparis</taxon>
    </lineage>
</organism>
<evidence type="ECO:0000313" key="2">
    <source>
        <dbReference type="EMBL" id="TNN48072.1"/>
    </source>
</evidence>
<gene>
    <name evidence="2" type="ORF">EYF80_041739</name>
</gene>
<accession>A0A4Z2G650</accession>
<protein>
    <submittedName>
        <fullName evidence="2">Uncharacterized protein</fullName>
    </submittedName>
</protein>
<dbReference type="EMBL" id="SRLO01000712">
    <property type="protein sequence ID" value="TNN48072.1"/>
    <property type="molecule type" value="Genomic_DNA"/>
</dbReference>
<dbReference type="AlphaFoldDB" id="A0A4Z2G650"/>